<evidence type="ECO:0000256" key="1">
    <source>
        <dbReference type="ARBA" id="ARBA00004418"/>
    </source>
</evidence>
<sequence length="349" mass="38548">MQTKFRLLGTSALIAAALPSFAADPELLVFDWSGFEEDGFSMPYAEIYGEHPTYTFFGEEEEAFQKLRSGFRADVAQPCPQSVQKWREAGLIEPWDVSKIPNYEKVAEVYKTNPSFVIDGAVYFIPGHIGSTAIAYNTEEVPQDAVQTLQVFADPTWAGRISLPDNVDDIYALAFLATGISDWTTATEADIDTASNWLREVHPNVRTYWNDGAELGQLMGTGEVLISWAWSETPAQLVAADLPIGFEREPREGSSMFACGYVNLADGPGSEDKAHAFMNSFLDASVTEYITSEWGYGHGNAEAMAQIGSETLEEIGLSDIDAPVLYQVPMEIPLREKMITDFERIKAGF</sequence>
<evidence type="ECO:0000256" key="2">
    <source>
        <dbReference type="ARBA" id="ARBA00022448"/>
    </source>
</evidence>
<keyword evidence="4" id="KW-0574">Periplasm</keyword>
<dbReference type="InterPro" id="IPR006059">
    <property type="entry name" value="SBP"/>
</dbReference>
<dbReference type="PANTHER" id="PTHR30222:SF17">
    <property type="entry name" value="SPERMIDINE_PUTRESCINE-BINDING PERIPLASMIC PROTEIN"/>
    <property type="match status" value="1"/>
</dbReference>
<feature type="signal peptide" evidence="5">
    <location>
        <begin position="1"/>
        <end position="22"/>
    </location>
</feature>
<dbReference type="Gene3D" id="3.40.190.10">
    <property type="entry name" value="Periplasmic binding protein-like II"/>
    <property type="match status" value="2"/>
</dbReference>
<keyword evidence="2" id="KW-0813">Transport</keyword>
<dbReference type="EMBL" id="QGKU01000046">
    <property type="protein sequence ID" value="PWR01938.1"/>
    <property type="molecule type" value="Genomic_DNA"/>
</dbReference>
<evidence type="ECO:0000256" key="4">
    <source>
        <dbReference type="ARBA" id="ARBA00022764"/>
    </source>
</evidence>
<organism evidence="6 7">
    <name type="scientific">Meridianimarinicoccus roseus</name>
    <dbReference type="NCBI Taxonomy" id="2072018"/>
    <lineage>
        <taxon>Bacteria</taxon>
        <taxon>Pseudomonadati</taxon>
        <taxon>Pseudomonadota</taxon>
        <taxon>Alphaproteobacteria</taxon>
        <taxon>Rhodobacterales</taxon>
        <taxon>Paracoccaceae</taxon>
        <taxon>Meridianimarinicoccus</taxon>
    </lineage>
</organism>
<accession>A0A2V2L917</accession>
<dbReference type="PRINTS" id="PR00909">
    <property type="entry name" value="SPERMDNBNDNG"/>
</dbReference>
<feature type="chain" id="PRO_5016090488" evidence="5">
    <location>
        <begin position="23"/>
        <end position="349"/>
    </location>
</feature>
<evidence type="ECO:0000313" key="7">
    <source>
        <dbReference type="Proteomes" id="UP000245680"/>
    </source>
</evidence>
<keyword evidence="7" id="KW-1185">Reference proteome</keyword>
<dbReference type="Proteomes" id="UP000245680">
    <property type="component" value="Unassembled WGS sequence"/>
</dbReference>
<dbReference type="OrthoDB" id="9769319at2"/>
<evidence type="ECO:0000256" key="3">
    <source>
        <dbReference type="ARBA" id="ARBA00022729"/>
    </source>
</evidence>
<gene>
    <name evidence="6" type="ORF">DKT77_14305</name>
</gene>
<dbReference type="Pfam" id="PF13416">
    <property type="entry name" value="SBP_bac_8"/>
    <property type="match status" value="1"/>
</dbReference>
<evidence type="ECO:0000313" key="6">
    <source>
        <dbReference type="EMBL" id="PWR01938.1"/>
    </source>
</evidence>
<keyword evidence="3 5" id="KW-0732">Signal</keyword>
<dbReference type="SUPFAM" id="SSF53850">
    <property type="entry name" value="Periplasmic binding protein-like II"/>
    <property type="match status" value="1"/>
</dbReference>
<protein>
    <submittedName>
        <fullName evidence="6">Polyamine ABC transporter substrate-binding protein</fullName>
    </submittedName>
</protein>
<dbReference type="AlphaFoldDB" id="A0A2V2L917"/>
<dbReference type="RefSeq" id="WP_109812364.1">
    <property type="nucleotide sequence ID" value="NZ_QGKU01000046.1"/>
</dbReference>
<dbReference type="GO" id="GO:0015846">
    <property type="term" value="P:polyamine transport"/>
    <property type="evidence" value="ECO:0007669"/>
    <property type="project" value="InterPro"/>
</dbReference>
<dbReference type="PANTHER" id="PTHR30222">
    <property type="entry name" value="SPERMIDINE/PUTRESCINE-BINDING PERIPLASMIC PROTEIN"/>
    <property type="match status" value="1"/>
</dbReference>
<evidence type="ECO:0000256" key="5">
    <source>
        <dbReference type="SAM" id="SignalP"/>
    </source>
</evidence>
<dbReference type="GO" id="GO:0042597">
    <property type="term" value="C:periplasmic space"/>
    <property type="evidence" value="ECO:0007669"/>
    <property type="project" value="UniProtKB-SubCell"/>
</dbReference>
<dbReference type="GO" id="GO:0019808">
    <property type="term" value="F:polyamine binding"/>
    <property type="evidence" value="ECO:0007669"/>
    <property type="project" value="InterPro"/>
</dbReference>
<comment type="caution">
    <text evidence="6">The sequence shown here is derived from an EMBL/GenBank/DDBJ whole genome shotgun (WGS) entry which is preliminary data.</text>
</comment>
<comment type="subcellular location">
    <subcellularLocation>
        <location evidence="1">Periplasm</location>
    </subcellularLocation>
</comment>
<name>A0A2V2L917_9RHOB</name>
<dbReference type="InterPro" id="IPR001188">
    <property type="entry name" value="Sperm_putr-bd"/>
</dbReference>
<proteinExistence type="predicted"/>
<reference evidence="6 7" key="1">
    <citation type="submission" date="2018-05" db="EMBL/GenBank/DDBJ databases">
        <title>Rhodobacteraceae gen. nov., sp. nov. isolated from sea water.</title>
        <authorList>
            <person name="Ren Y."/>
        </authorList>
    </citation>
    <scope>NUCLEOTIDE SEQUENCE [LARGE SCALE GENOMIC DNA]</scope>
    <source>
        <strain evidence="6 7">TG-679</strain>
    </source>
</reference>